<reference evidence="2 3" key="1">
    <citation type="submission" date="2015-08" db="EMBL/GenBank/DDBJ databases">
        <title>Complete genome sequence of Sulfurifustis variabilis.</title>
        <authorList>
            <person name="Miura A."/>
            <person name="Kojima H."/>
            <person name="Fukui M."/>
        </authorList>
    </citation>
    <scope>NUCLEOTIDE SEQUENCE [LARGE SCALE GENOMIC DNA]</scope>
    <source>
        <strain evidence="3">skN76</strain>
    </source>
</reference>
<accession>A0A1C7AG41</accession>
<sequence>MAGAGSGGYSIYMLATMPVRTVMNRVVPAFLLVVLCLAPAARAADDPVLASLRVAAERGEVDAQYELGVLYEFGFHLPDHRVTALAWYTRAAEQGNAAAAKRRDLLKTELSALEIEQAGRLLAAPAATAQR</sequence>
<evidence type="ECO:0000256" key="1">
    <source>
        <dbReference type="SAM" id="SignalP"/>
    </source>
</evidence>
<dbReference type="AlphaFoldDB" id="A0A1C7AG41"/>
<dbReference type="Gene3D" id="1.25.40.10">
    <property type="entry name" value="Tetratricopeptide repeat domain"/>
    <property type="match status" value="1"/>
</dbReference>
<evidence type="ECO:0000313" key="2">
    <source>
        <dbReference type="EMBL" id="BAU50436.1"/>
    </source>
</evidence>
<keyword evidence="1" id="KW-0732">Signal</keyword>
<proteinExistence type="predicted"/>
<name>A0A1C7AG41_9GAMM</name>
<dbReference type="Proteomes" id="UP000218899">
    <property type="component" value="Chromosome"/>
</dbReference>
<dbReference type="Pfam" id="PF08238">
    <property type="entry name" value="Sel1"/>
    <property type="match status" value="1"/>
</dbReference>
<dbReference type="EMBL" id="AP014936">
    <property type="protein sequence ID" value="BAU50436.1"/>
    <property type="molecule type" value="Genomic_DNA"/>
</dbReference>
<evidence type="ECO:0008006" key="4">
    <source>
        <dbReference type="Google" id="ProtNLM"/>
    </source>
</evidence>
<evidence type="ECO:0000313" key="3">
    <source>
        <dbReference type="Proteomes" id="UP000218899"/>
    </source>
</evidence>
<dbReference type="InterPro" id="IPR006597">
    <property type="entry name" value="Sel1-like"/>
</dbReference>
<feature type="chain" id="PRO_5008752397" description="Sel1 repeat family protein" evidence="1">
    <location>
        <begin position="44"/>
        <end position="131"/>
    </location>
</feature>
<keyword evidence="3" id="KW-1185">Reference proteome</keyword>
<dbReference type="SUPFAM" id="SSF81901">
    <property type="entry name" value="HCP-like"/>
    <property type="match status" value="1"/>
</dbReference>
<dbReference type="KEGG" id="sva:SVA_3902"/>
<organism evidence="2 3">
    <name type="scientific">Sulfurifustis variabilis</name>
    <dbReference type="NCBI Taxonomy" id="1675686"/>
    <lineage>
        <taxon>Bacteria</taxon>
        <taxon>Pseudomonadati</taxon>
        <taxon>Pseudomonadota</taxon>
        <taxon>Gammaproteobacteria</taxon>
        <taxon>Acidiferrobacterales</taxon>
        <taxon>Acidiferrobacteraceae</taxon>
        <taxon>Sulfurifustis</taxon>
    </lineage>
</organism>
<protein>
    <recommendedName>
        <fullName evidence="4">Sel1 repeat family protein</fullName>
    </recommendedName>
</protein>
<feature type="signal peptide" evidence="1">
    <location>
        <begin position="1"/>
        <end position="43"/>
    </location>
</feature>
<dbReference type="SMART" id="SM00671">
    <property type="entry name" value="SEL1"/>
    <property type="match status" value="1"/>
</dbReference>
<dbReference type="InterPro" id="IPR011990">
    <property type="entry name" value="TPR-like_helical_dom_sf"/>
</dbReference>
<gene>
    <name evidence="2" type="ORF">SVA_3902</name>
</gene>